<feature type="region of interest" description="Disordered" evidence="2">
    <location>
        <begin position="380"/>
        <end position="403"/>
    </location>
</feature>
<accession>A0A3A8NKJ8</accession>
<feature type="compositionally biased region" description="Basic and acidic residues" evidence="2">
    <location>
        <begin position="380"/>
        <end position="397"/>
    </location>
</feature>
<dbReference type="InterPro" id="IPR036397">
    <property type="entry name" value="RNaseH_sf"/>
</dbReference>
<feature type="non-terminal residue" evidence="4">
    <location>
        <position position="1"/>
    </location>
</feature>
<dbReference type="GO" id="GO:0003676">
    <property type="term" value="F:nucleic acid binding"/>
    <property type="evidence" value="ECO:0007669"/>
    <property type="project" value="InterPro"/>
</dbReference>
<gene>
    <name evidence="4" type="ORF">D7X12_09855</name>
</gene>
<evidence type="ECO:0000313" key="4">
    <source>
        <dbReference type="EMBL" id="RKH44748.1"/>
    </source>
</evidence>
<dbReference type="Pfam" id="PF22483">
    <property type="entry name" value="Mu-transpos_C_2"/>
    <property type="match status" value="1"/>
</dbReference>
<dbReference type="Gene3D" id="3.30.420.10">
    <property type="entry name" value="Ribonuclease H-like superfamily/Ribonuclease H"/>
    <property type="match status" value="1"/>
</dbReference>
<dbReference type="InterPro" id="IPR001584">
    <property type="entry name" value="Integrase_cat-core"/>
</dbReference>
<organism evidence="4 5">
    <name type="scientific">Corallococcus sicarius</name>
    <dbReference type="NCBI Taxonomy" id="2316726"/>
    <lineage>
        <taxon>Bacteria</taxon>
        <taxon>Pseudomonadati</taxon>
        <taxon>Myxococcota</taxon>
        <taxon>Myxococcia</taxon>
        <taxon>Myxococcales</taxon>
        <taxon>Cystobacterineae</taxon>
        <taxon>Myxococcaceae</taxon>
        <taxon>Corallococcus</taxon>
    </lineage>
</organism>
<sequence>GGYQYSRFCERYGRWLAASSVTLRQEHRAGEKCFVDFSGDGVRVVDAVTGEVRVAKLFVAVLGASNLTYVEPVFSEDVPTWVGCHVRAFEYFGGVSEVVVPDNLKAGVTRAHRYEPDLNPTYADLARHYGFAILPARPRRPRDKAKVEVGVLLAERWILAALRHRHFTSLGQVQEAVKPLLEKLNSRPMRKLGKSRWELFEQVEKATLRALPARPYELAFWKKARVNIDYHVELEGHGYSVPYTLVGKPVELRHTEGCVEVFLGGRRVASHVRSLEKGRFTTQPEHMPASHRQHAEWTPSRLIHWAEGVGPSCAKLVEELMTRRPHPQQGFRSALGVLRLADEKRYGKPRVEKACARALRHRAVSYKSVVAILQHRLEDADEKTAEKGALPEHENVRGAHYYH</sequence>
<evidence type="ECO:0000256" key="1">
    <source>
        <dbReference type="ARBA" id="ARBA00009277"/>
    </source>
</evidence>
<dbReference type="EMBL" id="RAWG01000045">
    <property type="protein sequence ID" value="RKH44748.1"/>
    <property type="molecule type" value="Genomic_DNA"/>
</dbReference>
<dbReference type="GO" id="GO:0015074">
    <property type="term" value="P:DNA integration"/>
    <property type="evidence" value="ECO:0007669"/>
    <property type="project" value="InterPro"/>
</dbReference>
<dbReference type="NCBIfam" id="NF033546">
    <property type="entry name" value="transpos_IS21"/>
    <property type="match status" value="1"/>
</dbReference>
<dbReference type="InterPro" id="IPR054353">
    <property type="entry name" value="IstA-like_C"/>
</dbReference>
<evidence type="ECO:0000313" key="5">
    <source>
        <dbReference type="Proteomes" id="UP000273405"/>
    </source>
</evidence>
<reference evidence="5" key="1">
    <citation type="submission" date="2018-09" db="EMBL/GenBank/DDBJ databases">
        <authorList>
            <person name="Livingstone P.G."/>
            <person name="Whitworth D.E."/>
        </authorList>
    </citation>
    <scope>NUCLEOTIDE SEQUENCE [LARGE SCALE GENOMIC DNA]</scope>
    <source>
        <strain evidence="5">CA040B</strain>
    </source>
</reference>
<comment type="caution">
    <text evidence="4">The sequence shown here is derived from an EMBL/GenBank/DDBJ whole genome shotgun (WGS) entry which is preliminary data.</text>
</comment>
<evidence type="ECO:0000256" key="2">
    <source>
        <dbReference type="SAM" id="MobiDB-lite"/>
    </source>
</evidence>
<dbReference type="AlphaFoldDB" id="A0A3A8NKJ8"/>
<dbReference type="SUPFAM" id="SSF53098">
    <property type="entry name" value="Ribonuclease H-like"/>
    <property type="match status" value="1"/>
</dbReference>
<dbReference type="PANTHER" id="PTHR35004">
    <property type="entry name" value="TRANSPOSASE RV3428C-RELATED"/>
    <property type="match status" value="1"/>
</dbReference>
<proteinExistence type="inferred from homology"/>
<dbReference type="Pfam" id="PF00665">
    <property type="entry name" value="rve"/>
    <property type="match status" value="1"/>
</dbReference>
<name>A0A3A8NKJ8_9BACT</name>
<keyword evidence="5" id="KW-1185">Reference proteome</keyword>
<evidence type="ECO:0000259" key="3">
    <source>
        <dbReference type="PROSITE" id="PS50994"/>
    </source>
</evidence>
<dbReference type="PANTHER" id="PTHR35004:SF8">
    <property type="entry name" value="TRANSPOSASE RV3428C-RELATED"/>
    <property type="match status" value="1"/>
</dbReference>
<dbReference type="PROSITE" id="PS50994">
    <property type="entry name" value="INTEGRASE"/>
    <property type="match status" value="1"/>
</dbReference>
<dbReference type="RefSeq" id="WP_120625010.1">
    <property type="nucleotide sequence ID" value="NZ_RAWG01000045.1"/>
</dbReference>
<feature type="domain" description="Integrase catalytic" evidence="3">
    <location>
        <begin position="25"/>
        <end position="204"/>
    </location>
</feature>
<protein>
    <submittedName>
        <fullName evidence="4">IS21 family transposase</fullName>
    </submittedName>
</protein>
<dbReference type="OrthoDB" id="9798623at2"/>
<dbReference type="Proteomes" id="UP000273405">
    <property type="component" value="Unassembled WGS sequence"/>
</dbReference>
<comment type="similarity">
    <text evidence="1">Belongs to the transposase IS21/IS408/IS1162 family.</text>
</comment>
<dbReference type="InterPro" id="IPR012337">
    <property type="entry name" value="RNaseH-like_sf"/>
</dbReference>